<accession>A0A0E9Q9Z6</accession>
<name>A0A0E9Q9Z6_ANGAN</name>
<reference evidence="1" key="1">
    <citation type="submission" date="2014-11" db="EMBL/GenBank/DDBJ databases">
        <authorList>
            <person name="Amaro Gonzalez C."/>
        </authorList>
    </citation>
    <scope>NUCLEOTIDE SEQUENCE</scope>
</reference>
<organism evidence="1">
    <name type="scientific">Anguilla anguilla</name>
    <name type="common">European freshwater eel</name>
    <name type="synonym">Muraena anguilla</name>
    <dbReference type="NCBI Taxonomy" id="7936"/>
    <lineage>
        <taxon>Eukaryota</taxon>
        <taxon>Metazoa</taxon>
        <taxon>Chordata</taxon>
        <taxon>Craniata</taxon>
        <taxon>Vertebrata</taxon>
        <taxon>Euteleostomi</taxon>
        <taxon>Actinopterygii</taxon>
        <taxon>Neopterygii</taxon>
        <taxon>Teleostei</taxon>
        <taxon>Anguilliformes</taxon>
        <taxon>Anguillidae</taxon>
        <taxon>Anguilla</taxon>
    </lineage>
</organism>
<dbReference type="AlphaFoldDB" id="A0A0E9Q9Z6"/>
<proteinExistence type="predicted"/>
<reference evidence="1" key="2">
    <citation type="journal article" date="2015" name="Fish Shellfish Immunol.">
        <title>Early steps in the European eel (Anguilla anguilla)-Vibrio vulnificus interaction in the gills: Role of the RtxA13 toxin.</title>
        <authorList>
            <person name="Callol A."/>
            <person name="Pajuelo D."/>
            <person name="Ebbesson L."/>
            <person name="Teles M."/>
            <person name="MacKenzie S."/>
            <person name="Amaro C."/>
        </authorList>
    </citation>
    <scope>NUCLEOTIDE SEQUENCE</scope>
</reference>
<evidence type="ECO:0000313" key="1">
    <source>
        <dbReference type="EMBL" id="JAH12918.1"/>
    </source>
</evidence>
<dbReference type="EMBL" id="GBXM01095659">
    <property type="protein sequence ID" value="JAH12918.1"/>
    <property type="molecule type" value="Transcribed_RNA"/>
</dbReference>
<sequence length="26" mass="2875">MVSPSCVQPILQEIVISTEPKFLSQT</sequence>
<protein>
    <submittedName>
        <fullName evidence="1">Uncharacterized protein</fullName>
    </submittedName>
</protein>